<dbReference type="SUPFAM" id="SSF56112">
    <property type="entry name" value="Protein kinase-like (PK-like)"/>
    <property type="match status" value="1"/>
</dbReference>
<dbReference type="InterPro" id="IPR011009">
    <property type="entry name" value="Kinase-like_dom_sf"/>
</dbReference>
<dbReference type="InterPro" id="IPR008271">
    <property type="entry name" value="Ser/Thr_kinase_AS"/>
</dbReference>
<dbReference type="Gene3D" id="1.10.510.10">
    <property type="entry name" value="Transferase(Phosphotransferase) domain 1"/>
    <property type="match status" value="1"/>
</dbReference>
<dbReference type="Gene3D" id="3.40.50.300">
    <property type="entry name" value="P-loop containing nucleotide triphosphate hydrolases"/>
    <property type="match status" value="1"/>
</dbReference>
<name>A0A0P7ZF05_9CYAN</name>
<protein>
    <submittedName>
        <fullName evidence="2">Putative ATPase</fullName>
    </submittedName>
</protein>
<dbReference type="SUPFAM" id="SSF55781">
    <property type="entry name" value="GAF domain-like"/>
    <property type="match status" value="1"/>
</dbReference>
<dbReference type="Gene3D" id="3.30.450.40">
    <property type="match status" value="1"/>
</dbReference>
<dbReference type="PROSITE" id="PS50011">
    <property type="entry name" value="PROTEIN_KINASE_DOM"/>
    <property type="match status" value="1"/>
</dbReference>
<reference evidence="2 3" key="1">
    <citation type="submission" date="2015-09" db="EMBL/GenBank/DDBJ databases">
        <title>Identification and resolution of microdiversity through metagenomic sequencing of parallel consortia.</title>
        <authorList>
            <person name="Nelson W.C."/>
            <person name="Romine M.F."/>
            <person name="Lindemann S.R."/>
        </authorList>
    </citation>
    <scope>NUCLEOTIDE SEQUENCE [LARGE SCALE GENOMIC DNA]</scope>
    <source>
        <strain evidence="2">Ana</strain>
    </source>
</reference>
<dbReference type="PATRIC" id="fig|1666911.3.peg.2116"/>
<organism evidence="2 3">
    <name type="scientific">Phormidesmis priestleyi Ana</name>
    <dbReference type="NCBI Taxonomy" id="1666911"/>
    <lineage>
        <taxon>Bacteria</taxon>
        <taxon>Bacillati</taxon>
        <taxon>Cyanobacteriota</taxon>
        <taxon>Cyanophyceae</taxon>
        <taxon>Leptolyngbyales</taxon>
        <taxon>Leptolyngbyaceae</taxon>
        <taxon>Phormidesmis</taxon>
    </lineage>
</organism>
<dbReference type="GO" id="GO:0005524">
    <property type="term" value="F:ATP binding"/>
    <property type="evidence" value="ECO:0007669"/>
    <property type="project" value="InterPro"/>
</dbReference>
<dbReference type="Pfam" id="PF00069">
    <property type="entry name" value="Pkinase"/>
    <property type="match status" value="1"/>
</dbReference>
<dbReference type="STRING" id="1666911.HLUCCA11_19185"/>
<dbReference type="InterPro" id="IPR000719">
    <property type="entry name" value="Prot_kinase_dom"/>
</dbReference>
<dbReference type="GO" id="GO:0004672">
    <property type="term" value="F:protein kinase activity"/>
    <property type="evidence" value="ECO:0007669"/>
    <property type="project" value="InterPro"/>
</dbReference>
<proteinExistence type="predicted"/>
<dbReference type="PANTHER" id="PTHR43642">
    <property type="entry name" value="HYBRID SIGNAL TRANSDUCTION HISTIDINE KINASE G"/>
    <property type="match status" value="1"/>
</dbReference>
<dbReference type="InterPro" id="IPR053159">
    <property type="entry name" value="Hybrid_Histidine_Kinase"/>
</dbReference>
<dbReference type="InterPro" id="IPR041664">
    <property type="entry name" value="AAA_16"/>
</dbReference>
<dbReference type="InterPro" id="IPR027417">
    <property type="entry name" value="P-loop_NTPase"/>
</dbReference>
<accession>A0A0P7ZF05</accession>
<dbReference type="InterPro" id="IPR029016">
    <property type="entry name" value="GAF-like_dom_sf"/>
</dbReference>
<dbReference type="EMBL" id="LJZR01000036">
    <property type="protein sequence ID" value="KPQ33203.1"/>
    <property type="molecule type" value="Genomic_DNA"/>
</dbReference>
<comment type="caution">
    <text evidence="2">The sequence shown here is derived from an EMBL/GenBank/DDBJ whole genome shotgun (WGS) entry which is preliminary data.</text>
</comment>
<feature type="domain" description="Protein kinase" evidence="1">
    <location>
        <begin position="17"/>
        <end position="294"/>
    </location>
</feature>
<dbReference type="Proteomes" id="UP000050465">
    <property type="component" value="Unassembled WGS sequence"/>
</dbReference>
<dbReference type="Pfam" id="PF13191">
    <property type="entry name" value="AAA_16"/>
    <property type="match status" value="1"/>
</dbReference>
<dbReference type="SUPFAM" id="SSF52540">
    <property type="entry name" value="P-loop containing nucleoside triphosphate hydrolases"/>
    <property type="match status" value="1"/>
</dbReference>
<dbReference type="PROSITE" id="PS00108">
    <property type="entry name" value="PROTEIN_KINASE_ST"/>
    <property type="match status" value="1"/>
</dbReference>
<evidence type="ECO:0000313" key="3">
    <source>
        <dbReference type="Proteomes" id="UP000050465"/>
    </source>
</evidence>
<sequence>MVLTAIASSSLPRLSGYILTEQLSNGEHTAVYRATRCANTEESSLPNIPSSPVSQSVIIKVLQQEYPSFSDLVQLRNQYSITHPLSIPGIVRVIALEPYQNGYALVMEDFGGRSLNQYAKAHPLTVTACLQVAHKLAGILHDLHAHHIVHKDIKPANILIHPDTGQIQLIDFSIASRLAKETQSLQNPNGLEGTLAYLSPEQTGRMNRGIDYRTDFYTLGITLYELLTQTLPFESQDPLELVHCHIAKTAKPVHHLNPEVPPTVSSIVAKLMAKNAENRYQSACGLRYDLEVCLDQWEHTGKIVPFELCTRDLCDRFLISEKLYGREAEIKSLLAAFDRIAAAKADDHDTTSSCTNSEMLLIAGSSGIGKTAIVNEVHKPITRQQSYFIRGKFDQFDRNRPLSAFLQALQDLTEQLLSESEAAIADWRSKILAAVGDCGQVLINVVPSLERIIGPQKPAPTLLGRATQNRFNRLIQQFIAVFTSPQQPLVMFIDDLQWADLASLRLIKSLMAEQQHLLLIGAYRDNEVSSAHPLMLTVADLKEANTPVNTLTLGPLNSAGINRLVADTLHCTAERSRPFTDLIIQKTQGNPFFTTQFLKSLHEDGHIRFNAQQRYWECDMAQVSGLASTNNVVEFMVQQLQKLPEKTQQVIQLAACIGNQFDLETLAIAANQSKADMADTLWCAIQEGLIVPQGHIYKFYAGDHDASSTASAENNNTVSCRFLHDRVQQAAYTLISEDKKQSIHVKIGQRLLDHATEDEREKNLFEIVNHLNIGVALITEPTQIAKLCQLNLRAGQKAKASTAYTIANQYLTTGIHLLRPNCWQTQYSLALSLYETAAETALLCGDFAGMEQWTQIVFNNAATLLDRVKTYELKVQASTSQNQLSEAIAIAAKALKQLGVTFPTHVIAAQALKQLGVTAPIRPNRNDIQRAFQATDKLLASQDISTLADLPQMTSAEQLAVMRLTASVIPAAFIGLPPLFPLIIFSQVRASIQYGNAPMSAYSYAAYGLLCNIIRNDIVAANQFGQLALDLSGDLQSKELKAKVYFVVGTFIKHHTDPLSESLSLLKHSYQMALESGDLEYVGYAAFHICHHAYLMGSELLGLEASISAYNQVLANFKQRMTLNYGQMCQQAVLNLIHPRSDSSLLQGECFDEEKILPQLLAANDLTGLYQLYMHKLILSYLFGDLPRAQEYAILSRRYLSGGDGFAITPVFYCYDSLVALQTCVSTNCTSTEEDSTAFNQIADRVNANQTKLKHWADHAPMNYRHKFDLVEAERCRVTQNPYQAMALYDQVIAGATAHSYPQEAALGNELAARFYLAWGKAKIAAGYLKEAYYSYARWGAKAKVIQLEQQYSQLLGPQLLGFTPTEAVSIATTAKKTVQSRTLTTTTTTTTSSTSHCLDFAATLKAAQAISTEIELDKLTTTLMKIVIISAGAQTGCLILHQGRKWIVRAQTNSEAVEAVEVVETVEIPVEQASNLPQSLIYSVARTGKAAIFDNLSTGQFQNDPYIRLQQPISVLCMPISLQGKLVGILYQPCKGDWEAA</sequence>
<dbReference type="CDD" id="cd14014">
    <property type="entry name" value="STKc_PknB_like"/>
    <property type="match status" value="1"/>
</dbReference>
<dbReference type="PANTHER" id="PTHR43642:SF1">
    <property type="entry name" value="HYBRID SIGNAL TRANSDUCTION HISTIDINE KINASE G"/>
    <property type="match status" value="1"/>
</dbReference>
<evidence type="ECO:0000313" key="2">
    <source>
        <dbReference type="EMBL" id="KPQ33203.1"/>
    </source>
</evidence>
<evidence type="ECO:0000259" key="1">
    <source>
        <dbReference type="PROSITE" id="PS50011"/>
    </source>
</evidence>
<gene>
    <name evidence="2" type="ORF">HLUCCA11_19185</name>
</gene>
<dbReference type="SMART" id="SM00220">
    <property type="entry name" value="S_TKc"/>
    <property type="match status" value="1"/>
</dbReference>